<accession>A0A9D1KUD9</accession>
<gene>
    <name evidence="2" type="ORF">IAD12_01545</name>
</gene>
<keyword evidence="2" id="KW-0378">Hydrolase</keyword>
<dbReference type="InterPro" id="IPR029058">
    <property type="entry name" value="AB_hydrolase_fold"/>
</dbReference>
<dbReference type="Pfam" id="PF12146">
    <property type="entry name" value="Hydrolase_4"/>
    <property type="match status" value="1"/>
</dbReference>
<dbReference type="EMBL" id="DVLX01000020">
    <property type="protein sequence ID" value="HIT98927.1"/>
    <property type="molecule type" value="Genomic_DNA"/>
</dbReference>
<protein>
    <submittedName>
        <fullName evidence="2">Alpha/beta hydrolase</fullName>
    </submittedName>
</protein>
<dbReference type="InterPro" id="IPR022742">
    <property type="entry name" value="Hydrolase_4"/>
</dbReference>
<evidence type="ECO:0000313" key="3">
    <source>
        <dbReference type="Proteomes" id="UP000824159"/>
    </source>
</evidence>
<proteinExistence type="predicted"/>
<dbReference type="Gene3D" id="3.40.50.1820">
    <property type="entry name" value="alpha/beta hydrolase"/>
    <property type="match status" value="1"/>
</dbReference>
<sequence length="257" mass="28662">MVKFVIEKENLHRIPCIADIPESCDRIVIIIHGLSSSKESENASYMMKYFAEKDMGAIAYDQPGHGLEEAAEESLLLKNCLDSLACVEKYISEKYPDAEICYFGSSFGGYVLGIYLARKLNSGRKAFMRCSAVIFPQMIVGDVHAEPDPEAMKYLDMQGYIDAEVDGQDVRFLKEFLEELKANSMIDIYDETLPDNAELFFVHGEKDPVVPVHTTKAFAEKHGYPIVIIPDEGHSISDSADSPAKVADAAYEFFCKG</sequence>
<reference evidence="2" key="1">
    <citation type="submission" date="2020-10" db="EMBL/GenBank/DDBJ databases">
        <authorList>
            <person name="Gilroy R."/>
        </authorList>
    </citation>
    <scope>NUCLEOTIDE SEQUENCE</scope>
    <source>
        <strain evidence="2">CHK176-22527</strain>
    </source>
</reference>
<comment type="caution">
    <text evidence="2">The sequence shown here is derived from an EMBL/GenBank/DDBJ whole genome shotgun (WGS) entry which is preliminary data.</text>
</comment>
<dbReference type="SUPFAM" id="SSF53474">
    <property type="entry name" value="alpha/beta-Hydrolases"/>
    <property type="match status" value="1"/>
</dbReference>
<dbReference type="AlphaFoldDB" id="A0A9D1KUD9"/>
<dbReference type="Proteomes" id="UP000824159">
    <property type="component" value="Unassembled WGS sequence"/>
</dbReference>
<evidence type="ECO:0000313" key="2">
    <source>
        <dbReference type="EMBL" id="HIT98927.1"/>
    </source>
</evidence>
<dbReference type="GO" id="GO:0016787">
    <property type="term" value="F:hydrolase activity"/>
    <property type="evidence" value="ECO:0007669"/>
    <property type="project" value="UniProtKB-KW"/>
</dbReference>
<reference evidence="2" key="2">
    <citation type="journal article" date="2021" name="PeerJ">
        <title>Extensive microbial diversity within the chicken gut microbiome revealed by metagenomics and culture.</title>
        <authorList>
            <person name="Gilroy R."/>
            <person name="Ravi A."/>
            <person name="Getino M."/>
            <person name="Pursley I."/>
            <person name="Horton D.L."/>
            <person name="Alikhan N.F."/>
            <person name="Baker D."/>
            <person name="Gharbi K."/>
            <person name="Hall N."/>
            <person name="Watson M."/>
            <person name="Adriaenssens E.M."/>
            <person name="Foster-Nyarko E."/>
            <person name="Jarju S."/>
            <person name="Secka A."/>
            <person name="Antonio M."/>
            <person name="Oren A."/>
            <person name="Chaudhuri R.R."/>
            <person name="La Ragione R."/>
            <person name="Hildebrand F."/>
            <person name="Pallen M.J."/>
        </authorList>
    </citation>
    <scope>NUCLEOTIDE SEQUENCE</scope>
    <source>
        <strain evidence="2">CHK176-22527</strain>
    </source>
</reference>
<organism evidence="2 3">
    <name type="scientific">Candidatus Allocopromorpha excrementavium</name>
    <dbReference type="NCBI Taxonomy" id="2840741"/>
    <lineage>
        <taxon>Bacteria</taxon>
        <taxon>Bacillati</taxon>
        <taxon>Bacillota</taxon>
        <taxon>Clostridia</taxon>
        <taxon>Eubacteriales</taxon>
        <taxon>Eubacteriaceae</taxon>
        <taxon>Eubacteriaceae incertae sedis</taxon>
        <taxon>Candidatus Allocopromorpha</taxon>
    </lineage>
</organism>
<name>A0A9D1KUD9_9FIRM</name>
<feature type="domain" description="Serine aminopeptidase S33" evidence="1">
    <location>
        <begin position="25"/>
        <end position="135"/>
    </location>
</feature>
<evidence type="ECO:0000259" key="1">
    <source>
        <dbReference type="Pfam" id="PF12146"/>
    </source>
</evidence>